<organism evidence="21 22">
    <name type="scientific">Geomesophilobacter sediminis</name>
    <dbReference type="NCBI Taxonomy" id="2798584"/>
    <lineage>
        <taxon>Bacteria</taxon>
        <taxon>Pseudomonadati</taxon>
        <taxon>Thermodesulfobacteriota</taxon>
        <taxon>Desulfuromonadia</taxon>
        <taxon>Geobacterales</taxon>
        <taxon>Geobacteraceae</taxon>
        <taxon>Geomesophilobacter</taxon>
    </lineage>
</organism>
<dbReference type="InterPro" id="IPR013655">
    <property type="entry name" value="PAS_fold_3"/>
</dbReference>
<dbReference type="SMART" id="SM00448">
    <property type="entry name" value="REC"/>
    <property type="match status" value="1"/>
</dbReference>
<sequence length="783" mass="86051">MKISRKILFITISVLLTSFLISSTALVLSFKKNYTQALLSGSYGLGYSLHSIVEELLSLGLPLDSLAGLDTKCRQILQRNHHITYVGVSDTTGKILYNGDPSLNGKVFTDPTMRRSIASAGPVTQIYRRFDGHEYYDVSIPIYDSAQIRLGQVRLGFPTRVVSEKVQTALLQVVVNFSISFLVIAFLINYFISRFVSRPVIRISQHAQKIAEGDYDAKLEVTHGDEVGALAASINEMSSQVKQKTHDLEIANEDLAVKLVERDAAVESLKSSESKFRSFVDHSFDVIFVLDAQGVFQFVSRSWEQHFGYPASEVIGQEFAPCVHPDDVAPCFEYLSQILSTGEGGTSPAYRVRCADGSWRLFMANGTLYRDASGRVLYLGIGHDITDQRKAEEERLSLERQLLHAQKLESLGVLAGGIAHDFNNLLMAILGNADLALMRIGNDSPGAENLRKIEQASARAADLAKQMLAYSGKGKFLVEKIDLNQLLKDMVSMLEVSVSKKAALRLNLHDPIPAIEADITQIRQVVMNLVINASEAIGEVNGVITLTTGSLDCDQNYLKGVWLNDHIRAGRYVCLEVTDTGCGMDKETMGKIFDPFFTTKFTGRGLGMAAVLGIVRGHNGGINVYSEPGKGSMFKILLPAAGALQPPTATEQALKEWRGGGTVLLVDDEETVLDIASEMLQELGFDVVTARDGNEALALFRERSSKIVLVLLDLTMPHLDGEQCFHELRRIVPEVQVVMSSGYTEQEITRKFAGKGLAGFIQKPYTLKSLREVLVKVVTGEKG</sequence>
<dbReference type="Gene3D" id="3.30.450.20">
    <property type="entry name" value="PAS domain"/>
    <property type="match status" value="1"/>
</dbReference>
<dbReference type="SMART" id="SM00388">
    <property type="entry name" value="HisKA"/>
    <property type="match status" value="1"/>
</dbReference>
<dbReference type="Gene3D" id="1.10.287.130">
    <property type="match status" value="1"/>
</dbReference>
<dbReference type="InterPro" id="IPR003594">
    <property type="entry name" value="HATPase_dom"/>
</dbReference>
<evidence type="ECO:0000256" key="4">
    <source>
        <dbReference type="ARBA" id="ARBA00022475"/>
    </source>
</evidence>
<dbReference type="Pfam" id="PF00072">
    <property type="entry name" value="Response_reg"/>
    <property type="match status" value="1"/>
</dbReference>
<keyword evidence="4" id="KW-1003">Cell membrane</keyword>
<evidence type="ECO:0000256" key="10">
    <source>
        <dbReference type="ARBA" id="ARBA00022840"/>
    </source>
</evidence>
<evidence type="ECO:0000259" key="18">
    <source>
        <dbReference type="PROSITE" id="PS50112"/>
    </source>
</evidence>
<dbReference type="PROSITE" id="PS50113">
    <property type="entry name" value="PAC"/>
    <property type="match status" value="1"/>
</dbReference>
<dbReference type="PANTHER" id="PTHR43065:SF42">
    <property type="entry name" value="TWO-COMPONENT SENSOR PPRA"/>
    <property type="match status" value="1"/>
</dbReference>
<dbReference type="SMART" id="SM00304">
    <property type="entry name" value="HAMP"/>
    <property type="match status" value="1"/>
</dbReference>
<dbReference type="SUPFAM" id="SSF47384">
    <property type="entry name" value="Homodimeric domain of signal transducing histidine kinase"/>
    <property type="match status" value="1"/>
</dbReference>
<dbReference type="EC" id="2.7.13.3" evidence="3"/>
<keyword evidence="5 14" id="KW-0597">Phosphoprotein</keyword>
<dbReference type="InterPro" id="IPR001789">
    <property type="entry name" value="Sig_transdc_resp-reg_receiver"/>
</dbReference>
<keyword evidence="13 15" id="KW-0472">Membrane</keyword>
<dbReference type="AlphaFoldDB" id="A0A8J7LYP0"/>
<evidence type="ECO:0000259" key="19">
    <source>
        <dbReference type="PROSITE" id="PS50113"/>
    </source>
</evidence>
<comment type="subcellular location">
    <subcellularLocation>
        <location evidence="2">Cell membrane</location>
        <topology evidence="2">Multi-pass membrane protein</topology>
    </subcellularLocation>
</comment>
<keyword evidence="12" id="KW-0902">Two-component regulatory system</keyword>
<dbReference type="SMART" id="SM00086">
    <property type="entry name" value="PAC"/>
    <property type="match status" value="1"/>
</dbReference>
<dbReference type="Pfam" id="PF00672">
    <property type="entry name" value="HAMP"/>
    <property type="match status" value="1"/>
</dbReference>
<dbReference type="CDD" id="cd00130">
    <property type="entry name" value="PAS"/>
    <property type="match status" value="1"/>
</dbReference>
<dbReference type="InterPro" id="IPR036890">
    <property type="entry name" value="HATPase_C_sf"/>
</dbReference>
<feature type="transmembrane region" description="Helical" evidence="15">
    <location>
        <begin position="169"/>
        <end position="192"/>
    </location>
</feature>
<dbReference type="EMBL" id="JAEMHM010000008">
    <property type="protein sequence ID" value="MBJ6725182.1"/>
    <property type="molecule type" value="Genomic_DNA"/>
</dbReference>
<dbReference type="CDD" id="cd06225">
    <property type="entry name" value="HAMP"/>
    <property type="match status" value="1"/>
</dbReference>
<accession>A0A8J7LYP0</accession>
<evidence type="ECO:0000256" key="11">
    <source>
        <dbReference type="ARBA" id="ARBA00022989"/>
    </source>
</evidence>
<dbReference type="Proteomes" id="UP000636888">
    <property type="component" value="Unassembled WGS sequence"/>
</dbReference>
<evidence type="ECO:0000259" key="20">
    <source>
        <dbReference type="PROSITE" id="PS50885"/>
    </source>
</evidence>
<dbReference type="SMART" id="SM00387">
    <property type="entry name" value="HATPase_c"/>
    <property type="match status" value="1"/>
</dbReference>
<evidence type="ECO:0000313" key="22">
    <source>
        <dbReference type="Proteomes" id="UP000636888"/>
    </source>
</evidence>
<dbReference type="Gene3D" id="3.40.50.2300">
    <property type="match status" value="1"/>
</dbReference>
<dbReference type="GO" id="GO:0005886">
    <property type="term" value="C:plasma membrane"/>
    <property type="evidence" value="ECO:0007669"/>
    <property type="project" value="UniProtKB-SubCell"/>
</dbReference>
<evidence type="ECO:0000256" key="5">
    <source>
        <dbReference type="ARBA" id="ARBA00022553"/>
    </source>
</evidence>
<dbReference type="InterPro" id="IPR033463">
    <property type="entry name" value="sCache_3"/>
</dbReference>
<dbReference type="InterPro" id="IPR005467">
    <property type="entry name" value="His_kinase_dom"/>
</dbReference>
<dbReference type="InterPro" id="IPR000700">
    <property type="entry name" value="PAS-assoc_C"/>
</dbReference>
<dbReference type="InterPro" id="IPR000014">
    <property type="entry name" value="PAS"/>
</dbReference>
<dbReference type="PROSITE" id="PS50109">
    <property type="entry name" value="HIS_KIN"/>
    <property type="match status" value="1"/>
</dbReference>
<dbReference type="RefSeq" id="WP_199384077.1">
    <property type="nucleotide sequence ID" value="NZ_JAEMHM010000008.1"/>
</dbReference>
<feature type="modified residue" description="4-aspartylphosphate" evidence="14">
    <location>
        <position position="713"/>
    </location>
</feature>
<feature type="domain" description="PAS" evidence="18">
    <location>
        <begin position="272"/>
        <end position="342"/>
    </location>
</feature>
<evidence type="ECO:0000256" key="13">
    <source>
        <dbReference type="ARBA" id="ARBA00023136"/>
    </source>
</evidence>
<dbReference type="SMART" id="SM00091">
    <property type="entry name" value="PAS"/>
    <property type="match status" value="1"/>
</dbReference>
<comment type="caution">
    <text evidence="21">The sequence shown here is derived from an EMBL/GenBank/DDBJ whole genome shotgun (WGS) entry which is preliminary data.</text>
</comment>
<dbReference type="CDD" id="cd00156">
    <property type="entry name" value="REC"/>
    <property type="match status" value="1"/>
</dbReference>
<dbReference type="Gene3D" id="3.30.565.10">
    <property type="entry name" value="Histidine kinase-like ATPase, C-terminal domain"/>
    <property type="match status" value="1"/>
</dbReference>
<dbReference type="InterPro" id="IPR004358">
    <property type="entry name" value="Sig_transdc_His_kin-like_C"/>
</dbReference>
<gene>
    <name evidence="21" type="ORF">JFN93_10720</name>
</gene>
<evidence type="ECO:0000256" key="7">
    <source>
        <dbReference type="ARBA" id="ARBA00022692"/>
    </source>
</evidence>
<dbReference type="SUPFAM" id="SSF52172">
    <property type="entry name" value="CheY-like"/>
    <property type="match status" value="1"/>
</dbReference>
<evidence type="ECO:0000256" key="12">
    <source>
        <dbReference type="ARBA" id="ARBA00023012"/>
    </source>
</evidence>
<dbReference type="GO" id="GO:0000155">
    <property type="term" value="F:phosphorelay sensor kinase activity"/>
    <property type="evidence" value="ECO:0007669"/>
    <property type="project" value="InterPro"/>
</dbReference>
<evidence type="ECO:0000259" key="17">
    <source>
        <dbReference type="PROSITE" id="PS50110"/>
    </source>
</evidence>
<evidence type="ECO:0000256" key="8">
    <source>
        <dbReference type="ARBA" id="ARBA00022741"/>
    </source>
</evidence>
<dbReference type="InterPro" id="IPR036097">
    <property type="entry name" value="HisK_dim/P_sf"/>
</dbReference>
<dbReference type="InterPro" id="IPR003661">
    <property type="entry name" value="HisK_dim/P_dom"/>
</dbReference>
<dbReference type="Gene3D" id="6.10.340.10">
    <property type="match status" value="1"/>
</dbReference>
<dbReference type="PANTHER" id="PTHR43065">
    <property type="entry name" value="SENSOR HISTIDINE KINASE"/>
    <property type="match status" value="1"/>
</dbReference>
<dbReference type="InterPro" id="IPR029151">
    <property type="entry name" value="Sensor-like_sf"/>
</dbReference>
<dbReference type="InterPro" id="IPR035965">
    <property type="entry name" value="PAS-like_dom_sf"/>
</dbReference>
<evidence type="ECO:0000256" key="3">
    <source>
        <dbReference type="ARBA" id="ARBA00012438"/>
    </source>
</evidence>
<dbReference type="InterPro" id="IPR011006">
    <property type="entry name" value="CheY-like_superfamily"/>
</dbReference>
<proteinExistence type="predicted"/>
<dbReference type="InterPro" id="IPR003660">
    <property type="entry name" value="HAMP_dom"/>
</dbReference>
<evidence type="ECO:0000259" key="16">
    <source>
        <dbReference type="PROSITE" id="PS50109"/>
    </source>
</evidence>
<feature type="domain" description="HAMP" evidence="20">
    <location>
        <begin position="194"/>
        <end position="246"/>
    </location>
</feature>
<keyword evidence="6" id="KW-0808">Transferase</keyword>
<dbReference type="Pfam" id="PF17203">
    <property type="entry name" value="sCache_3_2"/>
    <property type="match status" value="1"/>
</dbReference>
<keyword evidence="22" id="KW-1185">Reference proteome</keyword>
<dbReference type="PROSITE" id="PS50885">
    <property type="entry name" value="HAMP"/>
    <property type="match status" value="1"/>
</dbReference>
<dbReference type="PROSITE" id="PS50112">
    <property type="entry name" value="PAS"/>
    <property type="match status" value="1"/>
</dbReference>
<keyword evidence="7 15" id="KW-0812">Transmembrane</keyword>
<dbReference type="PRINTS" id="PR00344">
    <property type="entry name" value="BCTRLSENSOR"/>
</dbReference>
<evidence type="ECO:0000256" key="2">
    <source>
        <dbReference type="ARBA" id="ARBA00004651"/>
    </source>
</evidence>
<dbReference type="GO" id="GO:0005524">
    <property type="term" value="F:ATP binding"/>
    <property type="evidence" value="ECO:0007669"/>
    <property type="project" value="UniProtKB-KW"/>
</dbReference>
<keyword evidence="10" id="KW-0067">ATP-binding</keyword>
<name>A0A8J7LYP0_9BACT</name>
<evidence type="ECO:0000256" key="6">
    <source>
        <dbReference type="ARBA" id="ARBA00022679"/>
    </source>
</evidence>
<keyword evidence="8" id="KW-0547">Nucleotide-binding</keyword>
<dbReference type="SUPFAM" id="SSF55874">
    <property type="entry name" value="ATPase domain of HSP90 chaperone/DNA topoisomerase II/histidine kinase"/>
    <property type="match status" value="1"/>
</dbReference>
<dbReference type="SUPFAM" id="SSF158472">
    <property type="entry name" value="HAMP domain-like"/>
    <property type="match status" value="1"/>
</dbReference>
<feature type="domain" description="Response regulatory" evidence="17">
    <location>
        <begin position="662"/>
        <end position="778"/>
    </location>
</feature>
<dbReference type="InterPro" id="IPR001610">
    <property type="entry name" value="PAC"/>
</dbReference>
<protein>
    <recommendedName>
        <fullName evidence="3">histidine kinase</fullName>
        <ecNumber evidence="3">2.7.13.3</ecNumber>
    </recommendedName>
</protein>
<feature type="domain" description="Histidine kinase" evidence="16">
    <location>
        <begin position="417"/>
        <end position="642"/>
    </location>
</feature>
<dbReference type="CDD" id="cd00082">
    <property type="entry name" value="HisKA"/>
    <property type="match status" value="1"/>
</dbReference>
<keyword evidence="9" id="KW-0418">Kinase</keyword>
<reference evidence="21" key="1">
    <citation type="submission" date="2020-12" db="EMBL/GenBank/DDBJ databases">
        <title>Geomonas sp. Red875, isolated from river sediment.</title>
        <authorList>
            <person name="Xu Z."/>
            <person name="Zhang Z."/>
            <person name="Masuda Y."/>
            <person name="Itoh H."/>
            <person name="Senoo K."/>
        </authorList>
    </citation>
    <scope>NUCLEOTIDE SEQUENCE</scope>
    <source>
        <strain evidence="21">Red875</strain>
    </source>
</reference>
<keyword evidence="11 15" id="KW-1133">Transmembrane helix</keyword>
<evidence type="ECO:0000256" key="15">
    <source>
        <dbReference type="SAM" id="Phobius"/>
    </source>
</evidence>
<dbReference type="Pfam" id="PF08447">
    <property type="entry name" value="PAS_3"/>
    <property type="match status" value="1"/>
</dbReference>
<dbReference type="SUPFAM" id="SSF55785">
    <property type="entry name" value="PYP-like sensor domain (PAS domain)"/>
    <property type="match status" value="1"/>
</dbReference>
<dbReference type="Pfam" id="PF02518">
    <property type="entry name" value="HATPase_c"/>
    <property type="match status" value="1"/>
</dbReference>
<dbReference type="PROSITE" id="PS50110">
    <property type="entry name" value="RESPONSE_REGULATORY"/>
    <property type="match status" value="1"/>
</dbReference>
<comment type="catalytic activity">
    <reaction evidence="1">
        <text>ATP + protein L-histidine = ADP + protein N-phospho-L-histidine.</text>
        <dbReference type="EC" id="2.7.13.3"/>
    </reaction>
</comment>
<evidence type="ECO:0000256" key="9">
    <source>
        <dbReference type="ARBA" id="ARBA00022777"/>
    </source>
</evidence>
<feature type="domain" description="PAC" evidence="19">
    <location>
        <begin position="346"/>
        <end position="397"/>
    </location>
</feature>
<dbReference type="SUPFAM" id="SSF103190">
    <property type="entry name" value="Sensory domain-like"/>
    <property type="match status" value="1"/>
</dbReference>
<evidence type="ECO:0000313" key="21">
    <source>
        <dbReference type="EMBL" id="MBJ6725182.1"/>
    </source>
</evidence>
<dbReference type="NCBIfam" id="TIGR00229">
    <property type="entry name" value="sensory_box"/>
    <property type="match status" value="1"/>
</dbReference>
<evidence type="ECO:0000256" key="14">
    <source>
        <dbReference type="PROSITE-ProRule" id="PRU00169"/>
    </source>
</evidence>
<evidence type="ECO:0000256" key="1">
    <source>
        <dbReference type="ARBA" id="ARBA00000085"/>
    </source>
</evidence>